<comment type="caution">
    <text evidence="5">The sequence shown here is derived from an EMBL/GenBank/DDBJ whole genome shotgun (WGS) entry which is preliminary data.</text>
</comment>
<evidence type="ECO:0000259" key="4">
    <source>
        <dbReference type="PROSITE" id="PS50932"/>
    </source>
</evidence>
<evidence type="ECO:0000313" key="5">
    <source>
        <dbReference type="EMBL" id="EHL78615.1"/>
    </source>
</evidence>
<keyword evidence="3" id="KW-0804">Transcription</keyword>
<dbReference type="SMART" id="SM00354">
    <property type="entry name" value="HTH_LACI"/>
    <property type="match status" value="1"/>
</dbReference>
<dbReference type="GO" id="GO:0000976">
    <property type="term" value="F:transcription cis-regulatory region binding"/>
    <property type="evidence" value="ECO:0007669"/>
    <property type="project" value="TreeGrafter"/>
</dbReference>
<dbReference type="InterPro" id="IPR000843">
    <property type="entry name" value="HTH_LacI"/>
</dbReference>
<keyword evidence="6" id="KW-1185">Reference proteome</keyword>
<dbReference type="Pfam" id="PF00356">
    <property type="entry name" value="LacI"/>
    <property type="match status" value="1"/>
</dbReference>
<evidence type="ECO:0000256" key="2">
    <source>
        <dbReference type="ARBA" id="ARBA00023125"/>
    </source>
</evidence>
<dbReference type="Pfam" id="PF00532">
    <property type="entry name" value="Peripla_BP_1"/>
    <property type="match status" value="1"/>
</dbReference>
<dbReference type="Gene3D" id="1.10.260.40">
    <property type="entry name" value="lambda repressor-like DNA-binding domains"/>
    <property type="match status" value="1"/>
</dbReference>
<dbReference type="GO" id="GO:0003700">
    <property type="term" value="F:DNA-binding transcription factor activity"/>
    <property type="evidence" value="ECO:0007669"/>
    <property type="project" value="TreeGrafter"/>
</dbReference>
<protein>
    <recommendedName>
        <fullName evidence="4">HTH lacI-type domain-containing protein</fullName>
    </recommendedName>
</protein>
<dbReference type="SUPFAM" id="SSF53822">
    <property type="entry name" value="Periplasmic binding protein-like I"/>
    <property type="match status" value="1"/>
</dbReference>
<dbReference type="SUPFAM" id="SSF47413">
    <property type="entry name" value="lambda repressor-like DNA-binding domains"/>
    <property type="match status" value="1"/>
</dbReference>
<dbReference type="PANTHER" id="PTHR30146:SF105">
    <property type="entry name" value="CATABOLITE CONTROL PROTEIN B"/>
    <property type="match status" value="1"/>
</dbReference>
<dbReference type="PATRIC" id="fig|665952.3.peg.1259"/>
<evidence type="ECO:0000313" key="6">
    <source>
        <dbReference type="Proteomes" id="UP000011747"/>
    </source>
</evidence>
<dbReference type="InterPro" id="IPR028082">
    <property type="entry name" value="Peripla_BP_I"/>
</dbReference>
<evidence type="ECO:0000256" key="1">
    <source>
        <dbReference type="ARBA" id="ARBA00023015"/>
    </source>
</evidence>
<reference evidence="5 6" key="1">
    <citation type="submission" date="2011-09" db="EMBL/GenBank/DDBJ databases">
        <title>The Genome Sequence of Bacillus smithii 7_3_47FAA.</title>
        <authorList>
            <consortium name="The Broad Institute Genome Sequencing Platform"/>
            <person name="Earl A."/>
            <person name="Ward D."/>
            <person name="Feldgarden M."/>
            <person name="Gevers D."/>
            <person name="Daigneault M."/>
            <person name="Strauss J."/>
            <person name="Allen-Vercoe E."/>
            <person name="Young S.K."/>
            <person name="Zeng Q."/>
            <person name="Gargeya S."/>
            <person name="Fitzgerald M."/>
            <person name="Haas B."/>
            <person name="Abouelleil A."/>
            <person name="Alvarado L."/>
            <person name="Arachchi H.M."/>
            <person name="Berlin A."/>
            <person name="Brown A."/>
            <person name="Chapman S.B."/>
            <person name="Chen Z."/>
            <person name="Dunbar C."/>
            <person name="Freedman E."/>
            <person name="Gearin G."/>
            <person name="Goldberg J."/>
            <person name="Griggs A."/>
            <person name="Gujja S."/>
            <person name="Heiman D."/>
            <person name="Howarth C."/>
            <person name="Larson L."/>
            <person name="Lui A."/>
            <person name="MacDonald P.J.P."/>
            <person name="Montmayeur A."/>
            <person name="Murphy C."/>
            <person name="Neiman D."/>
            <person name="Pearson M."/>
            <person name="Priest M."/>
            <person name="Roberts A."/>
            <person name="Saif S."/>
            <person name="Shea T."/>
            <person name="Shenoy N."/>
            <person name="Sisk P."/>
            <person name="Stolte C."/>
            <person name="Sykes S."/>
            <person name="Wortman J."/>
            <person name="Nusbaum C."/>
            <person name="Birren B."/>
        </authorList>
    </citation>
    <scope>NUCLEOTIDE SEQUENCE [LARGE SCALE GENOMIC DNA]</scope>
    <source>
        <strain evidence="5 6">7_3_47FAA</strain>
    </source>
</reference>
<dbReference type="HOGENOM" id="CLU_037628_6_0_9"/>
<dbReference type="EMBL" id="ACWF01000063">
    <property type="protein sequence ID" value="EHL78615.1"/>
    <property type="molecule type" value="Genomic_DNA"/>
</dbReference>
<dbReference type="RefSeq" id="WP_003353562.1">
    <property type="nucleotide sequence ID" value="NZ_JH414747.1"/>
</dbReference>
<dbReference type="Gene3D" id="3.40.50.2300">
    <property type="match status" value="2"/>
</dbReference>
<dbReference type="PROSITE" id="PS00356">
    <property type="entry name" value="HTH_LACI_1"/>
    <property type="match status" value="1"/>
</dbReference>
<dbReference type="PROSITE" id="PS50932">
    <property type="entry name" value="HTH_LACI_2"/>
    <property type="match status" value="1"/>
</dbReference>
<sequence length="320" mass="36307">MTNIRDIAKMAGVSVTTVSRVLNHHPYVSEAKRAAVLEAIKKSHYHRNINAVHLSKGKTNLIGVAVPFLNHPYFGQLMEGIADEAITQNHQLVLFQTNYEPQRELEALKMLKYKQIDALIICSRAGSWEWIEEYQQYGTIVLCEDARKKPISCTFIHHYQCFQAALDFLHQKGHRKIGISIGRTSGTNSHQRLRAYRDFLKNINEPYRKDYVFDHCLVLEDGVDIIERISKMSEPPSALVITSDEVAAGALLQCQQKGISVPEQLAIIGFNNQPISYLMNLTTIDIPLSEMGRSLFRQACDGTRISQKEMSYTLVERSTV</sequence>
<dbReference type="CDD" id="cd06286">
    <property type="entry name" value="PBP1_CcpB-like"/>
    <property type="match status" value="1"/>
</dbReference>
<dbReference type="InterPro" id="IPR010982">
    <property type="entry name" value="Lambda_DNA-bd_dom_sf"/>
</dbReference>
<dbReference type="PANTHER" id="PTHR30146">
    <property type="entry name" value="LACI-RELATED TRANSCRIPTIONAL REPRESSOR"/>
    <property type="match status" value="1"/>
</dbReference>
<keyword evidence="1" id="KW-0805">Transcription regulation</keyword>
<proteinExistence type="predicted"/>
<organism evidence="5 6">
    <name type="scientific">Bacillus smithii 7_3_47FAA</name>
    <dbReference type="NCBI Taxonomy" id="665952"/>
    <lineage>
        <taxon>Bacteria</taxon>
        <taxon>Bacillati</taxon>
        <taxon>Bacillota</taxon>
        <taxon>Bacilli</taxon>
        <taxon>Bacillales</taxon>
        <taxon>Bacillaceae</taxon>
        <taxon>Bacillus</taxon>
    </lineage>
</organism>
<accession>G9QJT5</accession>
<name>G9QJT5_9BACI</name>
<feature type="domain" description="HTH lacI-type" evidence="4">
    <location>
        <begin position="2"/>
        <end position="56"/>
    </location>
</feature>
<keyword evidence="2" id="KW-0238">DNA-binding</keyword>
<dbReference type="AlphaFoldDB" id="G9QJT5"/>
<gene>
    <name evidence="5" type="ORF">HMPREF1015_01968</name>
</gene>
<evidence type="ECO:0000256" key="3">
    <source>
        <dbReference type="ARBA" id="ARBA00023163"/>
    </source>
</evidence>
<dbReference type="PRINTS" id="PR00036">
    <property type="entry name" value="HTHLACI"/>
</dbReference>
<dbReference type="InterPro" id="IPR001761">
    <property type="entry name" value="Peripla_BP/Lac1_sug-bd_dom"/>
</dbReference>
<dbReference type="CDD" id="cd01392">
    <property type="entry name" value="HTH_LacI"/>
    <property type="match status" value="1"/>
</dbReference>
<dbReference type="Proteomes" id="UP000011747">
    <property type="component" value="Unassembled WGS sequence"/>
</dbReference>